<organism evidence="3 4">
    <name type="scientific">Thalassospira lohafexi</name>
    <dbReference type="NCBI Taxonomy" id="744227"/>
    <lineage>
        <taxon>Bacteria</taxon>
        <taxon>Pseudomonadati</taxon>
        <taxon>Pseudomonadota</taxon>
        <taxon>Alphaproteobacteria</taxon>
        <taxon>Rhodospirillales</taxon>
        <taxon>Thalassospiraceae</taxon>
        <taxon>Thalassospira</taxon>
    </lineage>
</organism>
<evidence type="ECO:0000313" key="4">
    <source>
        <dbReference type="Proteomes" id="UP000233332"/>
    </source>
</evidence>
<dbReference type="InterPro" id="IPR043714">
    <property type="entry name" value="DUF5655"/>
</dbReference>
<evidence type="ECO:0000313" key="3">
    <source>
        <dbReference type="EMBL" id="PKR58350.1"/>
    </source>
</evidence>
<keyword evidence="4" id="KW-1185">Reference proteome</keyword>
<name>A0A2N3L6N6_9PROT</name>
<dbReference type="Proteomes" id="UP000233332">
    <property type="component" value="Unassembled WGS sequence"/>
</dbReference>
<dbReference type="AlphaFoldDB" id="A0A2N3L6N6"/>
<gene>
    <name evidence="3" type="ORF">COO92_11440</name>
</gene>
<evidence type="ECO:0000259" key="1">
    <source>
        <dbReference type="Pfam" id="PF13643"/>
    </source>
</evidence>
<reference evidence="3 4" key="1">
    <citation type="submission" date="2017-09" db="EMBL/GenBank/DDBJ databases">
        <title>Biodiversity and function of Thalassospira species in the particle-attached aromatic-hydrocarbon-degrading consortia from the surface seawater of the China South Sea.</title>
        <authorList>
            <person name="Dong C."/>
            <person name="Lai Q."/>
            <person name="Shao Z."/>
        </authorList>
    </citation>
    <scope>NUCLEOTIDE SEQUENCE [LARGE SCALE GENOMIC DNA]</scope>
    <source>
        <strain evidence="3 4">139Z-12</strain>
    </source>
</reference>
<dbReference type="Pfam" id="PF18899">
    <property type="entry name" value="DUF5655"/>
    <property type="match status" value="1"/>
</dbReference>
<dbReference type="Pfam" id="PF13643">
    <property type="entry name" value="DUF4145"/>
    <property type="match status" value="1"/>
</dbReference>
<dbReference type="EMBL" id="NXGX01000004">
    <property type="protein sequence ID" value="PKR58350.1"/>
    <property type="molecule type" value="Genomic_DNA"/>
</dbReference>
<feature type="domain" description="DUF4145" evidence="1">
    <location>
        <begin position="63"/>
        <end position="138"/>
    </location>
</feature>
<evidence type="ECO:0000259" key="2">
    <source>
        <dbReference type="Pfam" id="PF18899"/>
    </source>
</evidence>
<accession>A0A2N3L6N6</accession>
<proteinExistence type="predicted"/>
<comment type="caution">
    <text evidence="3">The sequence shown here is derived from an EMBL/GenBank/DDBJ whole genome shotgun (WGS) entry which is preliminary data.</text>
</comment>
<dbReference type="InterPro" id="IPR025285">
    <property type="entry name" value="DUF4145"/>
</dbReference>
<sequence length="301" mass="34350">MSFRVLIVECCGCENLAFVKMEHFSEDHDQDWDQTIFPPVAYRPLPDWFEDLPDETIKLIFEEIYKSLQTESYYLATFGSRTLIDRLIVLTVGDVGNFGKGFKALQDRQMLSQHERDILQPVVDAGHAAAHRGWAPSKALMSIILDTVEGLVHRLLVLPKLTEELKEAVPGRSGPVKKSLPSKILTIKDKINAAPSDLKAVFEYLEAKLREFGEDVATHPQKHYLAFRRNRNFASVQIYNVKKTLRVYLNLDPETVPCDAKGMRDVRKIGHYGTGNLEVEIRSKQDVDRFLNLMKQSYQAS</sequence>
<protein>
    <submittedName>
        <fullName evidence="3">Uncharacterized protein</fullName>
    </submittedName>
</protein>
<feature type="domain" description="DUF5655" evidence="2">
    <location>
        <begin position="188"/>
        <end position="300"/>
    </location>
</feature>